<reference evidence="1" key="1">
    <citation type="submission" date="2023-03" db="EMBL/GenBank/DDBJ databases">
        <title>Emydomyces testavorans Genome Sequence.</title>
        <authorList>
            <person name="Hoyer L."/>
        </authorList>
    </citation>
    <scope>NUCLEOTIDE SEQUENCE</scope>
    <source>
        <strain evidence="1">16-2883</strain>
    </source>
</reference>
<name>A0AAF0DE50_9EURO</name>
<gene>
    <name evidence="1" type="ORF">PRK78_002061</name>
</gene>
<sequence>MSSTQTQRITANCEIIWGNVCDYDFACDTDDYLHYSCSVKKDFGNFFGGPLMITCLCRSEEAAWAELDRMLEFRAKQVKRGTPMTKDERLEIFGGPRGKYKNLLSNFIEEWEERERAKPIATSGGNKR</sequence>
<organism evidence="1 2">
    <name type="scientific">Emydomyces testavorans</name>
    <dbReference type="NCBI Taxonomy" id="2070801"/>
    <lineage>
        <taxon>Eukaryota</taxon>
        <taxon>Fungi</taxon>
        <taxon>Dikarya</taxon>
        <taxon>Ascomycota</taxon>
        <taxon>Pezizomycotina</taxon>
        <taxon>Eurotiomycetes</taxon>
        <taxon>Eurotiomycetidae</taxon>
        <taxon>Onygenales</taxon>
        <taxon>Nannizziopsiaceae</taxon>
        <taxon>Emydomyces</taxon>
    </lineage>
</organism>
<accession>A0AAF0DE50</accession>
<evidence type="ECO:0000313" key="1">
    <source>
        <dbReference type="EMBL" id="WEW56613.1"/>
    </source>
</evidence>
<proteinExistence type="predicted"/>
<dbReference type="AlphaFoldDB" id="A0AAF0DE50"/>
<dbReference type="EMBL" id="CP120627">
    <property type="protein sequence ID" value="WEW56613.1"/>
    <property type="molecule type" value="Genomic_DNA"/>
</dbReference>
<protein>
    <submittedName>
        <fullName evidence="1">Uncharacterized protein</fullName>
    </submittedName>
</protein>
<keyword evidence="2" id="KW-1185">Reference proteome</keyword>
<evidence type="ECO:0000313" key="2">
    <source>
        <dbReference type="Proteomes" id="UP001219355"/>
    </source>
</evidence>
<dbReference type="Proteomes" id="UP001219355">
    <property type="component" value="Chromosome 1"/>
</dbReference>